<dbReference type="Pfam" id="PF07715">
    <property type="entry name" value="Plug"/>
    <property type="match status" value="1"/>
</dbReference>
<dbReference type="PANTHER" id="PTHR30069:SF29">
    <property type="entry name" value="HEMOGLOBIN AND HEMOGLOBIN-HAPTOGLOBIN-BINDING PROTEIN 1-RELATED"/>
    <property type="match status" value="1"/>
</dbReference>
<evidence type="ECO:0000313" key="11">
    <source>
        <dbReference type="Proteomes" id="UP000076404"/>
    </source>
</evidence>
<keyword evidence="2" id="KW-0813">Transport</keyword>
<evidence type="ECO:0000256" key="7">
    <source>
        <dbReference type="ARBA" id="ARBA00023237"/>
    </source>
</evidence>
<evidence type="ECO:0000256" key="5">
    <source>
        <dbReference type="ARBA" id="ARBA00022729"/>
    </source>
</evidence>
<dbReference type="KEGG" id="gph:GEMMAAP_00450"/>
<feature type="domain" description="TonB-dependent receptor plug" evidence="9">
    <location>
        <begin position="144"/>
        <end position="235"/>
    </location>
</feature>
<reference evidence="10 11" key="2">
    <citation type="journal article" date="2016" name="Environ. Microbiol. Rep.">
        <title>Metagenomic evidence for the presence of phototrophic Gemmatimonadetes bacteria in diverse environments.</title>
        <authorList>
            <person name="Zeng Y."/>
            <person name="Baumbach J."/>
            <person name="Barbosa E.G."/>
            <person name="Azevedo V."/>
            <person name="Zhang C."/>
            <person name="Koblizek M."/>
        </authorList>
    </citation>
    <scope>NUCLEOTIDE SEQUENCE [LARGE SCALE GENOMIC DNA]</scope>
    <source>
        <strain evidence="10 11">AP64</strain>
    </source>
</reference>
<feature type="signal peptide" evidence="8">
    <location>
        <begin position="1"/>
        <end position="23"/>
    </location>
</feature>
<dbReference type="Gene3D" id="2.60.40.1120">
    <property type="entry name" value="Carboxypeptidase-like, regulatory domain"/>
    <property type="match status" value="1"/>
</dbReference>
<proteinExistence type="predicted"/>
<dbReference type="SUPFAM" id="SSF49452">
    <property type="entry name" value="Starch-binding domain-like"/>
    <property type="match status" value="1"/>
</dbReference>
<keyword evidence="4" id="KW-0812">Transmembrane</keyword>
<dbReference type="Proteomes" id="UP000076404">
    <property type="component" value="Chromosome"/>
</dbReference>
<keyword evidence="7" id="KW-0998">Cell outer membrane</keyword>
<accession>A0A143BFD7</accession>
<comment type="subcellular location">
    <subcellularLocation>
        <location evidence="1">Cell outer membrane</location>
        <topology evidence="1">Multi-pass membrane protein</topology>
    </subcellularLocation>
</comment>
<feature type="chain" id="PRO_5007506351" description="TonB-dependent receptor plug domain-containing protein" evidence="8">
    <location>
        <begin position="24"/>
        <end position="768"/>
    </location>
</feature>
<dbReference type="Gene3D" id="2.40.170.20">
    <property type="entry name" value="TonB-dependent receptor, beta-barrel domain"/>
    <property type="match status" value="1"/>
</dbReference>
<protein>
    <recommendedName>
        <fullName evidence="9">TonB-dependent receptor plug domain-containing protein</fullName>
    </recommendedName>
</protein>
<evidence type="ECO:0000313" key="10">
    <source>
        <dbReference type="EMBL" id="AMW03728.1"/>
    </source>
</evidence>
<evidence type="ECO:0000256" key="2">
    <source>
        <dbReference type="ARBA" id="ARBA00022448"/>
    </source>
</evidence>
<evidence type="ECO:0000259" key="9">
    <source>
        <dbReference type="Pfam" id="PF07715"/>
    </source>
</evidence>
<dbReference type="InterPro" id="IPR036942">
    <property type="entry name" value="Beta-barrel_TonB_sf"/>
</dbReference>
<evidence type="ECO:0000256" key="1">
    <source>
        <dbReference type="ARBA" id="ARBA00004571"/>
    </source>
</evidence>
<evidence type="ECO:0000256" key="8">
    <source>
        <dbReference type="SAM" id="SignalP"/>
    </source>
</evidence>
<dbReference type="STRING" id="1379270.GEMMAAP_00450"/>
<organism evidence="10 11">
    <name type="scientific">Gemmatimonas phototrophica</name>
    <dbReference type="NCBI Taxonomy" id="1379270"/>
    <lineage>
        <taxon>Bacteria</taxon>
        <taxon>Pseudomonadati</taxon>
        <taxon>Gemmatimonadota</taxon>
        <taxon>Gemmatimonadia</taxon>
        <taxon>Gemmatimonadales</taxon>
        <taxon>Gemmatimonadaceae</taxon>
        <taxon>Gemmatimonas</taxon>
    </lineage>
</organism>
<dbReference type="InterPro" id="IPR039426">
    <property type="entry name" value="TonB-dep_rcpt-like"/>
</dbReference>
<dbReference type="InterPro" id="IPR012910">
    <property type="entry name" value="Plug_dom"/>
</dbReference>
<keyword evidence="3" id="KW-1134">Transmembrane beta strand</keyword>
<evidence type="ECO:0000256" key="3">
    <source>
        <dbReference type="ARBA" id="ARBA00022452"/>
    </source>
</evidence>
<evidence type="ECO:0000256" key="4">
    <source>
        <dbReference type="ARBA" id="ARBA00022692"/>
    </source>
</evidence>
<evidence type="ECO:0000256" key="6">
    <source>
        <dbReference type="ARBA" id="ARBA00023136"/>
    </source>
</evidence>
<dbReference type="eggNOG" id="COG4771">
    <property type="taxonomic scope" value="Bacteria"/>
</dbReference>
<dbReference type="EMBL" id="CP011454">
    <property type="protein sequence ID" value="AMW03728.1"/>
    <property type="molecule type" value="Genomic_DNA"/>
</dbReference>
<dbReference type="OrthoDB" id="1111684at2"/>
<dbReference type="GO" id="GO:0044718">
    <property type="term" value="P:siderophore transmembrane transport"/>
    <property type="evidence" value="ECO:0007669"/>
    <property type="project" value="TreeGrafter"/>
</dbReference>
<keyword evidence="5 8" id="KW-0732">Signal</keyword>
<dbReference type="GO" id="GO:0030246">
    <property type="term" value="F:carbohydrate binding"/>
    <property type="evidence" value="ECO:0007669"/>
    <property type="project" value="InterPro"/>
</dbReference>
<gene>
    <name evidence="10" type="ORF">GEMMAAP_00450</name>
</gene>
<keyword evidence="11" id="KW-1185">Reference proteome</keyword>
<dbReference type="InterPro" id="IPR013784">
    <property type="entry name" value="Carb-bd-like_fold"/>
</dbReference>
<sequence length="768" mass="83691">MHRLALPALSLFTLLTLAPTAKAQGQVAAPAQNTVSIRGTVRDDSTSAPLPRVTVSVEGIPQVVLTDSTGRFAFSRVPRGTVVVRARRVGYAAVERPVRVRDNATADVELRLRVTAATLVPVRTQAQLTERERFEGAPATSTISLNAATLSALPAIGEADAMRVVQLLPGVVARNDFTAGLNVRGGEQDQNLVLLNGIPLYQPFHLGGVFSTFMDATVGSIRLHAGAPPVEYGGRLSSVLEVTSAEEARRGVHGEVQLSLLAASLSVGGASANGRTSWQVAGRRTYADQIAQRVAQRDFPYAFYDGQLHVNRQLPRGGTLSLTAYHGRDALREDFTQREDTLGLDGAYALDWGNDAVGLTWSQPLGARSAWVQRASVSRFSSTQDEGAGALRASNDVREWRASGLLRTERGAHVVGVGYEASQHDVLFKETSPQLAAELQRLTQRPVSGALFLDDTWRVGRRLTVRPGVRAEYVRSAQWVGVSPRVAVRWAQGEDMAFTATVGNTAQWVHALREEDDALRFFDRWVLSDSNIPVARATQASVGVERWLSRSRFVRIEPFAKRYGTLVERNGLDDRGMVGDEFRPITGTSTGVDLFLRQVETGPLSGWISYTYTNNSRTDGVDSWRPAQDRRHTLNAVGTWRVANGTVLSGRLGVGSGVPYTGVEAQLVRRLADPRNSQWDRGVVEGDVQSIAGARNAQQLPPFVRLDFSAQRSFVRGRTTLTPVLGVINATNRRNVFAYRFDYTAVPATRESLSQLPIVPTIGLTVAW</sequence>
<dbReference type="SUPFAM" id="SSF56935">
    <property type="entry name" value="Porins"/>
    <property type="match status" value="1"/>
</dbReference>
<dbReference type="GO" id="GO:0009279">
    <property type="term" value="C:cell outer membrane"/>
    <property type="evidence" value="ECO:0007669"/>
    <property type="project" value="UniProtKB-SubCell"/>
</dbReference>
<keyword evidence="6" id="KW-0472">Membrane</keyword>
<reference evidence="10 11" key="1">
    <citation type="journal article" date="2014" name="Proc. Natl. Acad. Sci. U.S.A.">
        <title>Functional type 2 photosynthetic reaction centers found in the rare bacterial phylum Gemmatimonadetes.</title>
        <authorList>
            <person name="Zeng Y."/>
            <person name="Feng F."/>
            <person name="Medova H."/>
            <person name="Dean J."/>
            <person name="Koblizek M."/>
        </authorList>
    </citation>
    <scope>NUCLEOTIDE SEQUENCE [LARGE SCALE GENOMIC DNA]</scope>
    <source>
        <strain evidence="10 11">AP64</strain>
    </source>
</reference>
<dbReference type="Gene3D" id="2.170.130.10">
    <property type="entry name" value="TonB-dependent receptor, plug domain"/>
    <property type="match status" value="1"/>
</dbReference>
<dbReference type="GO" id="GO:0015344">
    <property type="term" value="F:siderophore uptake transmembrane transporter activity"/>
    <property type="evidence" value="ECO:0007669"/>
    <property type="project" value="TreeGrafter"/>
</dbReference>
<dbReference type="Pfam" id="PF13620">
    <property type="entry name" value="CarboxypepD_reg"/>
    <property type="match status" value="1"/>
</dbReference>
<name>A0A143BFD7_9BACT</name>
<dbReference type="PANTHER" id="PTHR30069">
    <property type="entry name" value="TONB-DEPENDENT OUTER MEMBRANE RECEPTOR"/>
    <property type="match status" value="1"/>
</dbReference>
<dbReference type="InterPro" id="IPR037066">
    <property type="entry name" value="Plug_dom_sf"/>
</dbReference>
<dbReference type="AlphaFoldDB" id="A0A143BFD7"/>